<feature type="compositionally biased region" description="Low complexity" evidence="1">
    <location>
        <begin position="115"/>
        <end position="126"/>
    </location>
</feature>
<reference evidence="2 3" key="1">
    <citation type="journal article" date="2023" name="Plants (Basel)">
        <title>Bridging the Gap: Combining Genomics and Transcriptomics Approaches to Understand Stylosanthes scabra, an Orphan Legume from the Brazilian Caatinga.</title>
        <authorList>
            <person name="Ferreira-Neto J.R.C."/>
            <person name="da Silva M.D."/>
            <person name="Binneck E."/>
            <person name="de Melo N.F."/>
            <person name="da Silva R.H."/>
            <person name="de Melo A.L.T.M."/>
            <person name="Pandolfi V."/>
            <person name="Bustamante F.O."/>
            <person name="Brasileiro-Vidal A.C."/>
            <person name="Benko-Iseppon A.M."/>
        </authorList>
    </citation>
    <scope>NUCLEOTIDE SEQUENCE [LARGE SCALE GENOMIC DNA]</scope>
    <source>
        <tissue evidence="2">Leaves</tissue>
    </source>
</reference>
<comment type="caution">
    <text evidence="2">The sequence shown here is derived from an EMBL/GenBank/DDBJ whole genome shotgun (WGS) entry which is preliminary data.</text>
</comment>
<dbReference type="EMBL" id="JASCZI010091929">
    <property type="protein sequence ID" value="MED6151513.1"/>
    <property type="molecule type" value="Genomic_DNA"/>
</dbReference>
<dbReference type="Proteomes" id="UP001341840">
    <property type="component" value="Unassembled WGS sequence"/>
</dbReference>
<feature type="compositionally biased region" description="Polar residues" evidence="1">
    <location>
        <begin position="127"/>
        <end position="147"/>
    </location>
</feature>
<name>A0ABU6TV14_9FABA</name>
<sequence length="166" mass="19170">MLISISKQEPPTKGVYEVAPFELIVLAKFLVDIASMLKEIKEGQQPTPTILKRQLDASQQTPAKHCGICRCNSHHTDECPQLQEDNTVALTHNFFEGTMIPPYNKQYYTQGWRDNQPNRWNPPQQQHSQNRQPHTNNQPQNPKNQRYQPPHLRQNPPVNPPPSSYD</sequence>
<keyword evidence="3" id="KW-1185">Reference proteome</keyword>
<accession>A0ABU6TV14</accession>
<evidence type="ECO:0000256" key="1">
    <source>
        <dbReference type="SAM" id="MobiDB-lite"/>
    </source>
</evidence>
<gene>
    <name evidence="2" type="ORF">PIB30_083216</name>
</gene>
<feature type="compositionally biased region" description="Pro residues" evidence="1">
    <location>
        <begin position="157"/>
        <end position="166"/>
    </location>
</feature>
<protein>
    <submittedName>
        <fullName evidence="2">Uncharacterized protein</fullName>
    </submittedName>
</protein>
<organism evidence="2 3">
    <name type="scientific">Stylosanthes scabra</name>
    <dbReference type="NCBI Taxonomy" id="79078"/>
    <lineage>
        <taxon>Eukaryota</taxon>
        <taxon>Viridiplantae</taxon>
        <taxon>Streptophyta</taxon>
        <taxon>Embryophyta</taxon>
        <taxon>Tracheophyta</taxon>
        <taxon>Spermatophyta</taxon>
        <taxon>Magnoliopsida</taxon>
        <taxon>eudicotyledons</taxon>
        <taxon>Gunneridae</taxon>
        <taxon>Pentapetalae</taxon>
        <taxon>rosids</taxon>
        <taxon>fabids</taxon>
        <taxon>Fabales</taxon>
        <taxon>Fabaceae</taxon>
        <taxon>Papilionoideae</taxon>
        <taxon>50 kb inversion clade</taxon>
        <taxon>dalbergioids sensu lato</taxon>
        <taxon>Dalbergieae</taxon>
        <taxon>Pterocarpus clade</taxon>
        <taxon>Stylosanthes</taxon>
    </lineage>
</organism>
<evidence type="ECO:0000313" key="2">
    <source>
        <dbReference type="EMBL" id="MED6151513.1"/>
    </source>
</evidence>
<feature type="region of interest" description="Disordered" evidence="1">
    <location>
        <begin position="108"/>
        <end position="166"/>
    </location>
</feature>
<evidence type="ECO:0000313" key="3">
    <source>
        <dbReference type="Proteomes" id="UP001341840"/>
    </source>
</evidence>
<proteinExistence type="predicted"/>